<dbReference type="OrthoDB" id="2094832at2759"/>
<evidence type="ECO:0000313" key="1">
    <source>
        <dbReference type="EMBL" id="THH07311.1"/>
    </source>
</evidence>
<proteinExistence type="predicted"/>
<organism evidence="1 2">
    <name type="scientific">Bondarzewia mesenterica</name>
    <dbReference type="NCBI Taxonomy" id="1095465"/>
    <lineage>
        <taxon>Eukaryota</taxon>
        <taxon>Fungi</taxon>
        <taxon>Dikarya</taxon>
        <taxon>Basidiomycota</taxon>
        <taxon>Agaricomycotina</taxon>
        <taxon>Agaricomycetes</taxon>
        <taxon>Russulales</taxon>
        <taxon>Bondarzewiaceae</taxon>
        <taxon>Bondarzewia</taxon>
    </lineage>
</organism>
<dbReference type="AlphaFoldDB" id="A0A4S4L8I3"/>
<name>A0A4S4L8I3_9AGAM</name>
<reference evidence="1 2" key="1">
    <citation type="submission" date="2019-02" db="EMBL/GenBank/DDBJ databases">
        <title>Genome sequencing of the rare red list fungi Bondarzewia mesenterica.</title>
        <authorList>
            <person name="Buettner E."/>
            <person name="Kellner H."/>
        </authorList>
    </citation>
    <scope>NUCLEOTIDE SEQUENCE [LARGE SCALE GENOMIC DNA]</scope>
    <source>
        <strain evidence="1 2">DSM 108281</strain>
    </source>
</reference>
<protein>
    <submittedName>
        <fullName evidence="1">Uncharacterized protein</fullName>
    </submittedName>
</protein>
<gene>
    <name evidence="1" type="ORF">EW146_g9358</name>
</gene>
<dbReference type="Proteomes" id="UP000310158">
    <property type="component" value="Unassembled WGS sequence"/>
</dbReference>
<accession>A0A4S4L8I3</accession>
<dbReference type="EMBL" id="SGPL01000790">
    <property type="protein sequence ID" value="THH07311.1"/>
    <property type="molecule type" value="Genomic_DNA"/>
</dbReference>
<sequence length="74" mass="8579">MASNDSEAELPVPEHYKLPLDEKYYSLDEAESAFFKRQTGIQDDKELKKHLLAVQAAAYSVYPYPCIRYFAFAR</sequence>
<comment type="caution">
    <text evidence="1">The sequence shown here is derived from an EMBL/GenBank/DDBJ whole genome shotgun (WGS) entry which is preliminary data.</text>
</comment>
<keyword evidence="2" id="KW-1185">Reference proteome</keyword>
<evidence type="ECO:0000313" key="2">
    <source>
        <dbReference type="Proteomes" id="UP000310158"/>
    </source>
</evidence>